<dbReference type="AlphaFoldDB" id="X1GFU2"/>
<protein>
    <recommendedName>
        <fullName evidence="2">Phage terminase large subunit N-terminal domain-containing protein</fullName>
    </recommendedName>
</protein>
<accession>X1GFU2</accession>
<reference evidence="1" key="1">
    <citation type="journal article" date="2014" name="Front. Microbiol.">
        <title>High frequency of phylogenetically diverse reductive dehalogenase-homologous genes in deep subseafloor sedimentary metagenomes.</title>
        <authorList>
            <person name="Kawai M."/>
            <person name="Futagami T."/>
            <person name="Toyoda A."/>
            <person name="Takaki Y."/>
            <person name="Nishi S."/>
            <person name="Hori S."/>
            <person name="Arai W."/>
            <person name="Tsubouchi T."/>
            <person name="Morono Y."/>
            <person name="Uchiyama I."/>
            <person name="Ito T."/>
            <person name="Fujiyama A."/>
            <person name="Inagaki F."/>
            <person name="Takami H."/>
        </authorList>
    </citation>
    <scope>NUCLEOTIDE SEQUENCE</scope>
    <source>
        <strain evidence="1">Expedition CK06-06</strain>
    </source>
</reference>
<comment type="caution">
    <text evidence="1">The sequence shown here is derived from an EMBL/GenBank/DDBJ whole genome shotgun (WGS) entry which is preliminary data.</text>
</comment>
<organism evidence="1">
    <name type="scientific">marine sediment metagenome</name>
    <dbReference type="NCBI Taxonomy" id="412755"/>
    <lineage>
        <taxon>unclassified sequences</taxon>
        <taxon>metagenomes</taxon>
        <taxon>ecological metagenomes</taxon>
    </lineage>
</organism>
<evidence type="ECO:0008006" key="2">
    <source>
        <dbReference type="Google" id="ProtNLM"/>
    </source>
</evidence>
<gene>
    <name evidence="1" type="ORF">S03H2_34480</name>
</gene>
<feature type="non-terminal residue" evidence="1">
    <location>
        <position position="284"/>
    </location>
</feature>
<proteinExistence type="predicted"/>
<feature type="non-terminal residue" evidence="1">
    <location>
        <position position="1"/>
    </location>
</feature>
<name>X1GFU2_9ZZZZ</name>
<evidence type="ECO:0000313" key="1">
    <source>
        <dbReference type="EMBL" id="GAH56072.1"/>
    </source>
</evidence>
<sequence>TLLNAVADNAYEMAFTIQQIIEHDVYKYIFGDIVGKKNWRKTKFTVKRDKVVKGSTVSAFGIGANMASVHCDKLVWDDLHAERNTKTLTLMDGVKTAFKQSLQILDPGGTGLIIGTRWNEYDVYHYMLTQMKDVFSEDENVYLRGAYNPDGSLYFPELLSEKVLESKRKEIADDRIYSAFYLNDPRSEQVTTFHVSDFRYFNNYPKNCYTYLIIDPAFTKHRRSDETGFVILKTTSIWVKLEGGGKARHRQVYLCRAWGEKLEPKELVDRIIDLYSEWKPQKVA</sequence>
<dbReference type="EMBL" id="BARU01021045">
    <property type="protein sequence ID" value="GAH56072.1"/>
    <property type="molecule type" value="Genomic_DNA"/>
</dbReference>